<reference evidence="3" key="1">
    <citation type="submission" date="2016-11" db="EMBL/GenBank/DDBJ databases">
        <authorList>
            <person name="Varghese N."/>
            <person name="Submissions S."/>
        </authorList>
    </citation>
    <scope>NUCLEOTIDE SEQUENCE [LARGE SCALE GENOMIC DNA]</scope>
    <source>
        <strain evidence="3">DSM 14826</strain>
    </source>
</reference>
<dbReference type="InterPro" id="IPR014238">
    <property type="entry name" value="Spore_YlmC/YmxH"/>
</dbReference>
<evidence type="ECO:0000313" key="2">
    <source>
        <dbReference type="EMBL" id="SHJ57048.1"/>
    </source>
</evidence>
<accession>A0A1M6KDR3</accession>
<protein>
    <submittedName>
        <fullName evidence="2">Sporulation protein, YlmC/YmxH family</fullName>
    </submittedName>
</protein>
<evidence type="ECO:0000259" key="1">
    <source>
        <dbReference type="Pfam" id="PF05239"/>
    </source>
</evidence>
<dbReference type="PANTHER" id="PTHR40061:SF1">
    <property type="entry name" value="SPORULATION PROTEIN YLMC-RELATED"/>
    <property type="match status" value="1"/>
</dbReference>
<sequence>MRFSELENKEIINYSDGRKLGLVGNCDLSIDLETGQILEIIIPERIGLFQGVWGSEKKRSISWKSIKKIGEDTIIIDITQSD</sequence>
<dbReference type="STRING" id="1120989.SAMN02745227_00082"/>
<organism evidence="2 3">
    <name type="scientific">Anaerobranca californiensis DSM 14826</name>
    <dbReference type="NCBI Taxonomy" id="1120989"/>
    <lineage>
        <taxon>Bacteria</taxon>
        <taxon>Bacillati</taxon>
        <taxon>Bacillota</taxon>
        <taxon>Clostridia</taxon>
        <taxon>Eubacteriales</taxon>
        <taxon>Proteinivoracaceae</taxon>
        <taxon>Anaerobranca</taxon>
    </lineage>
</organism>
<dbReference type="AlphaFoldDB" id="A0A1M6KDR3"/>
<gene>
    <name evidence="2" type="ORF">SAMN02745227_00082</name>
</gene>
<evidence type="ECO:0000313" key="3">
    <source>
        <dbReference type="Proteomes" id="UP000243547"/>
    </source>
</evidence>
<dbReference type="InterPro" id="IPR011033">
    <property type="entry name" value="PRC_barrel-like_sf"/>
</dbReference>
<dbReference type="InterPro" id="IPR027275">
    <property type="entry name" value="PRC-brl_dom"/>
</dbReference>
<name>A0A1M6KDR3_9FIRM</name>
<dbReference type="Proteomes" id="UP000243547">
    <property type="component" value="Unassembled WGS sequence"/>
</dbReference>
<dbReference type="Gene3D" id="2.30.30.240">
    <property type="entry name" value="PRC-barrel domain"/>
    <property type="match status" value="1"/>
</dbReference>
<dbReference type="OrthoDB" id="6024937at2"/>
<dbReference type="RefSeq" id="WP_072905261.1">
    <property type="nucleotide sequence ID" value="NZ_FRAI01000005.1"/>
</dbReference>
<dbReference type="EMBL" id="FRAI01000005">
    <property type="protein sequence ID" value="SHJ57048.1"/>
    <property type="molecule type" value="Genomic_DNA"/>
</dbReference>
<dbReference type="SUPFAM" id="SSF50346">
    <property type="entry name" value="PRC-barrel domain"/>
    <property type="match status" value="1"/>
</dbReference>
<proteinExistence type="predicted"/>
<dbReference type="PANTHER" id="PTHR40061">
    <property type="entry name" value="SPORULATION PROTEIN YLMC-RELATED"/>
    <property type="match status" value="1"/>
</dbReference>
<keyword evidence="3" id="KW-1185">Reference proteome</keyword>
<dbReference type="Pfam" id="PF05239">
    <property type="entry name" value="PRC"/>
    <property type="match status" value="1"/>
</dbReference>
<dbReference type="NCBIfam" id="TIGR02888">
    <property type="entry name" value="spore_YlmC_YmxH"/>
    <property type="match status" value="1"/>
</dbReference>
<feature type="domain" description="PRC-barrel" evidence="1">
    <location>
        <begin position="1"/>
        <end position="80"/>
    </location>
</feature>